<keyword evidence="4 7" id="KW-0812">Transmembrane</keyword>
<evidence type="ECO:0000313" key="9">
    <source>
        <dbReference type="EMBL" id="PPK66179.1"/>
    </source>
</evidence>
<dbReference type="GO" id="GO:0005886">
    <property type="term" value="C:plasma membrane"/>
    <property type="evidence" value="ECO:0007669"/>
    <property type="project" value="UniProtKB-SubCell"/>
</dbReference>
<gene>
    <name evidence="9" type="ORF">CLV40_111143</name>
</gene>
<dbReference type="Proteomes" id="UP000239203">
    <property type="component" value="Unassembled WGS sequence"/>
</dbReference>
<evidence type="ECO:0000259" key="8">
    <source>
        <dbReference type="PROSITE" id="PS50928"/>
    </source>
</evidence>
<evidence type="ECO:0000256" key="3">
    <source>
        <dbReference type="ARBA" id="ARBA00022475"/>
    </source>
</evidence>
<keyword evidence="10" id="KW-1185">Reference proteome</keyword>
<dbReference type="Gene3D" id="1.10.3720.10">
    <property type="entry name" value="MetI-like"/>
    <property type="match status" value="1"/>
</dbReference>
<dbReference type="GO" id="GO:0071916">
    <property type="term" value="F:dipeptide transmembrane transporter activity"/>
    <property type="evidence" value="ECO:0007669"/>
    <property type="project" value="TreeGrafter"/>
</dbReference>
<sequence>MRGVARRVALTLFVVWGAATAAFLALHLMPGDPVLTMLGDALPPADRVARIRAELGLDQPLAEQYLAYLGRLVRGDLGRSYQLEAPVASVLGEQVGATAALALSGFGLALVVSVPLALATAGRRPALRRFVTTLELVAISTPSFWIGVLLLSLLSFRLRWFPVAGGDGVPGLVLPAVTLAIGLTGVFSQVLRDGVERALREPFVLSARARGSSEAAVRRAHALRHAAIPLLTLSGWTIGTLLSGAVVVETVFTRQGLGRVLATAIAARDMPVVTGIVVLAAAVFAVLNLVVDLLYQVADPRLAGRASPRPEGVPR</sequence>
<dbReference type="SUPFAM" id="SSF161098">
    <property type="entry name" value="MetI-like"/>
    <property type="match status" value="1"/>
</dbReference>
<dbReference type="PANTHER" id="PTHR43163:SF6">
    <property type="entry name" value="DIPEPTIDE TRANSPORT SYSTEM PERMEASE PROTEIN DPPB-RELATED"/>
    <property type="match status" value="1"/>
</dbReference>
<keyword evidence="2 7" id="KW-0813">Transport</keyword>
<keyword evidence="6 7" id="KW-0472">Membrane</keyword>
<reference evidence="9 10" key="1">
    <citation type="submission" date="2018-02" db="EMBL/GenBank/DDBJ databases">
        <title>Genomic Encyclopedia of Archaeal and Bacterial Type Strains, Phase II (KMG-II): from individual species to whole genera.</title>
        <authorList>
            <person name="Goeker M."/>
        </authorList>
    </citation>
    <scope>NUCLEOTIDE SEQUENCE [LARGE SCALE GENOMIC DNA]</scope>
    <source>
        <strain evidence="9 10">YU 961-1</strain>
    </source>
</reference>
<dbReference type="PANTHER" id="PTHR43163">
    <property type="entry name" value="DIPEPTIDE TRANSPORT SYSTEM PERMEASE PROTEIN DPPB-RELATED"/>
    <property type="match status" value="1"/>
</dbReference>
<evidence type="ECO:0000256" key="7">
    <source>
        <dbReference type="RuleBase" id="RU363032"/>
    </source>
</evidence>
<comment type="caution">
    <text evidence="9">The sequence shown here is derived from an EMBL/GenBank/DDBJ whole genome shotgun (WGS) entry which is preliminary data.</text>
</comment>
<dbReference type="Pfam" id="PF00528">
    <property type="entry name" value="BPD_transp_1"/>
    <property type="match status" value="1"/>
</dbReference>
<dbReference type="CDD" id="cd06261">
    <property type="entry name" value="TM_PBP2"/>
    <property type="match status" value="1"/>
</dbReference>
<dbReference type="InterPro" id="IPR045621">
    <property type="entry name" value="BPD_transp_1_N"/>
</dbReference>
<feature type="transmembrane region" description="Helical" evidence="7">
    <location>
        <begin position="95"/>
        <end position="118"/>
    </location>
</feature>
<dbReference type="Pfam" id="PF19300">
    <property type="entry name" value="BPD_transp_1_N"/>
    <property type="match status" value="1"/>
</dbReference>
<dbReference type="PROSITE" id="PS50928">
    <property type="entry name" value="ABC_TM1"/>
    <property type="match status" value="1"/>
</dbReference>
<dbReference type="InterPro" id="IPR000515">
    <property type="entry name" value="MetI-like"/>
</dbReference>
<feature type="transmembrane region" description="Helical" evidence="7">
    <location>
        <begin position="228"/>
        <end position="252"/>
    </location>
</feature>
<comment type="similarity">
    <text evidence="7">Belongs to the binding-protein-dependent transport system permease family.</text>
</comment>
<feature type="transmembrane region" description="Helical" evidence="7">
    <location>
        <begin position="272"/>
        <end position="295"/>
    </location>
</feature>
<evidence type="ECO:0000256" key="4">
    <source>
        <dbReference type="ARBA" id="ARBA00022692"/>
    </source>
</evidence>
<name>A0A2S6GLR6_9PSEU</name>
<protein>
    <submittedName>
        <fullName evidence="9">Peptide/nickel transport system permease protein</fullName>
    </submittedName>
</protein>
<keyword evidence="3" id="KW-1003">Cell membrane</keyword>
<dbReference type="AlphaFoldDB" id="A0A2S6GLR6"/>
<accession>A0A2S6GLR6</accession>
<dbReference type="InterPro" id="IPR035906">
    <property type="entry name" value="MetI-like_sf"/>
</dbReference>
<evidence type="ECO:0000256" key="1">
    <source>
        <dbReference type="ARBA" id="ARBA00004651"/>
    </source>
</evidence>
<evidence type="ECO:0000256" key="6">
    <source>
        <dbReference type="ARBA" id="ARBA00023136"/>
    </source>
</evidence>
<feature type="domain" description="ABC transmembrane type-1" evidence="8">
    <location>
        <begin position="95"/>
        <end position="295"/>
    </location>
</feature>
<evidence type="ECO:0000313" key="10">
    <source>
        <dbReference type="Proteomes" id="UP000239203"/>
    </source>
</evidence>
<comment type="subcellular location">
    <subcellularLocation>
        <location evidence="1 7">Cell membrane</location>
        <topology evidence="1 7">Multi-pass membrane protein</topology>
    </subcellularLocation>
</comment>
<feature type="transmembrane region" description="Helical" evidence="7">
    <location>
        <begin position="172"/>
        <end position="191"/>
    </location>
</feature>
<feature type="transmembrane region" description="Helical" evidence="7">
    <location>
        <begin position="130"/>
        <end position="152"/>
    </location>
</feature>
<dbReference type="RefSeq" id="WP_245931430.1">
    <property type="nucleotide sequence ID" value="NZ_PTIX01000011.1"/>
</dbReference>
<proteinExistence type="inferred from homology"/>
<organism evidence="9 10">
    <name type="scientific">Actinokineospora auranticolor</name>
    <dbReference type="NCBI Taxonomy" id="155976"/>
    <lineage>
        <taxon>Bacteria</taxon>
        <taxon>Bacillati</taxon>
        <taxon>Actinomycetota</taxon>
        <taxon>Actinomycetes</taxon>
        <taxon>Pseudonocardiales</taxon>
        <taxon>Pseudonocardiaceae</taxon>
        <taxon>Actinokineospora</taxon>
    </lineage>
</organism>
<keyword evidence="5 7" id="KW-1133">Transmembrane helix</keyword>
<evidence type="ECO:0000256" key="5">
    <source>
        <dbReference type="ARBA" id="ARBA00022989"/>
    </source>
</evidence>
<dbReference type="EMBL" id="PTIX01000011">
    <property type="protein sequence ID" value="PPK66179.1"/>
    <property type="molecule type" value="Genomic_DNA"/>
</dbReference>
<evidence type="ECO:0000256" key="2">
    <source>
        <dbReference type="ARBA" id="ARBA00022448"/>
    </source>
</evidence>